<organism evidence="5 6">
    <name type="scientific">Bradyrhizobium ontarionense</name>
    <dbReference type="NCBI Taxonomy" id="2898149"/>
    <lineage>
        <taxon>Bacteria</taxon>
        <taxon>Pseudomonadati</taxon>
        <taxon>Pseudomonadota</taxon>
        <taxon>Alphaproteobacteria</taxon>
        <taxon>Hyphomicrobiales</taxon>
        <taxon>Nitrobacteraceae</taxon>
        <taxon>Bradyrhizobium</taxon>
    </lineage>
</organism>
<dbReference type="SMART" id="SM00345">
    <property type="entry name" value="HTH_GNTR"/>
    <property type="match status" value="1"/>
</dbReference>
<dbReference type="CDD" id="cd07377">
    <property type="entry name" value="WHTH_GntR"/>
    <property type="match status" value="1"/>
</dbReference>
<dbReference type="Pfam" id="PF07729">
    <property type="entry name" value="FCD"/>
    <property type="match status" value="1"/>
</dbReference>
<evidence type="ECO:0000259" key="4">
    <source>
        <dbReference type="PROSITE" id="PS50949"/>
    </source>
</evidence>
<evidence type="ECO:0000256" key="1">
    <source>
        <dbReference type="ARBA" id="ARBA00023015"/>
    </source>
</evidence>
<dbReference type="SUPFAM" id="SSF46785">
    <property type="entry name" value="Winged helix' DNA-binding domain"/>
    <property type="match status" value="1"/>
</dbReference>
<dbReference type="InterPro" id="IPR008920">
    <property type="entry name" value="TF_FadR/GntR_C"/>
</dbReference>
<keyword evidence="1" id="KW-0805">Transcription regulation</keyword>
<evidence type="ECO:0000256" key="2">
    <source>
        <dbReference type="ARBA" id="ARBA00023125"/>
    </source>
</evidence>
<evidence type="ECO:0000313" key="6">
    <source>
        <dbReference type="Proteomes" id="UP001431010"/>
    </source>
</evidence>
<dbReference type="EMBL" id="CP088156">
    <property type="protein sequence ID" value="UFZ03414.1"/>
    <property type="molecule type" value="Genomic_DNA"/>
</dbReference>
<dbReference type="SUPFAM" id="SSF48008">
    <property type="entry name" value="GntR ligand-binding domain-like"/>
    <property type="match status" value="1"/>
</dbReference>
<dbReference type="SMART" id="SM00895">
    <property type="entry name" value="FCD"/>
    <property type="match status" value="1"/>
</dbReference>
<dbReference type="RefSeq" id="WP_231319435.1">
    <property type="nucleotide sequence ID" value="NZ_CP088156.1"/>
</dbReference>
<feature type="domain" description="HTH gntR-type" evidence="4">
    <location>
        <begin position="3"/>
        <end position="70"/>
    </location>
</feature>
<dbReference type="Pfam" id="PF00392">
    <property type="entry name" value="GntR"/>
    <property type="match status" value="1"/>
</dbReference>
<name>A0ABY3R7V5_9BRAD</name>
<dbReference type="PROSITE" id="PS50949">
    <property type="entry name" value="HTH_GNTR"/>
    <property type="match status" value="1"/>
</dbReference>
<evidence type="ECO:0000313" key="5">
    <source>
        <dbReference type="EMBL" id="UFZ03414.1"/>
    </source>
</evidence>
<dbReference type="InterPro" id="IPR000524">
    <property type="entry name" value="Tscrpt_reg_HTH_GntR"/>
</dbReference>
<protein>
    <submittedName>
        <fullName evidence="5">GntR family transcriptional regulator</fullName>
    </submittedName>
</protein>
<proteinExistence type="predicted"/>
<dbReference type="PANTHER" id="PTHR43537">
    <property type="entry name" value="TRANSCRIPTIONAL REGULATOR, GNTR FAMILY"/>
    <property type="match status" value="1"/>
</dbReference>
<reference evidence="5" key="1">
    <citation type="journal article" date="2024" name="Antonie Van Leeuwenhoek">
        <title>Bradyrhizobium ontarionense sp. nov., a novel bacterial symbiont isolated from Aeschynomene indica (Indian jointvetch), harbours photosynthesis, nitrogen fixation and nitrous oxide (N2O) reductase genes.</title>
        <authorList>
            <person name="Bromfield E.S.P."/>
            <person name="Cloutier S."/>
        </authorList>
    </citation>
    <scope>NUCLEOTIDE SEQUENCE</scope>
    <source>
        <strain evidence="5">A19</strain>
    </source>
</reference>
<dbReference type="InterPro" id="IPR036390">
    <property type="entry name" value="WH_DNA-bd_sf"/>
</dbReference>
<keyword evidence="6" id="KW-1185">Reference proteome</keyword>
<dbReference type="InterPro" id="IPR011711">
    <property type="entry name" value="GntR_C"/>
</dbReference>
<gene>
    <name evidence="5" type="ORF">LQG66_29965</name>
</gene>
<evidence type="ECO:0000256" key="3">
    <source>
        <dbReference type="ARBA" id="ARBA00023163"/>
    </source>
</evidence>
<dbReference type="Proteomes" id="UP001431010">
    <property type="component" value="Chromosome"/>
</dbReference>
<sequence length="227" mass="24467">MSGSATQTVYEQLRASLLAGLYQPEEKLKISELGIAFSVSTGAIREALARLTAEGLVTAMPQRGFRVAPVSVADLRDLTDMRIEIETKCLRRAIANGDLGWETAVVAAHHRLAATPIASDDGGFSPAWIAAHGDFHAALAQACGSAWMLRVRDLLFAHNERYLDLARTADRGNRDAAGEHRELMEAALAHDTERTVAAMIAHIEKTRRTIEAALVAASLTNEVEGIA</sequence>
<dbReference type="InterPro" id="IPR036388">
    <property type="entry name" value="WH-like_DNA-bd_sf"/>
</dbReference>
<dbReference type="PANTHER" id="PTHR43537:SF20">
    <property type="entry name" value="HTH-TYPE TRANSCRIPTIONAL REPRESSOR GLAR"/>
    <property type="match status" value="1"/>
</dbReference>
<keyword evidence="2" id="KW-0238">DNA-binding</keyword>
<accession>A0ABY3R7V5</accession>
<keyword evidence="3" id="KW-0804">Transcription</keyword>
<dbReference type="Gene3D" id="1.10.10.10">
    <property type="entry name" value="Winged helix-like DNA-binding domain superfamily/Winged helix DNA-binding domain"/>
    <property type="match status" value="1"/>
</dbReference>
<dbReference type="Gene3D" id="1.20.120.530">
    <property type="entry name" value="GntR ligand-binding domain-like"/>
    <property type="match status" value="1"/>
</dbReference>